<dbReference type="STRING" id="293.GCA_000988015_02368"/>
<dbReference type="Pfam" id="PF13302">
    <property type="entry name" value="Acetyltransf_3"/>
    <property type="match status" value="1"/>
</dbReference>
<dbReference type="InterPro" id="IPR051531">
    <property type="entry name" value="N-acetyltransferase"/>
</dbReference>
<dbReference type="Proteomes" id="UP000197024">
    <property type="component" value="Chromosome"/>
</dbReference>
<dbReference type="Gene3D" id="3.40.630.30">
    <property type="match status" value="1"/>
</dbReference>
<dbReference type="AlphaFoldDB" id="A0A1Z3LWV5"/>
<evidence type="ECO:0000313" key="2">
    <source>
        <dbReference type="EMBL" id="ASD26684.1"/>
    </source>
</evidence>
<dbReference type="PROSITE" id="PS51186">
    <property type="entry name" value="GNAT"/>
    <property type="match status" value="1"/>
</dbReference>
<dbReference type="SUPFAM" id="SSF55729">
    <property type="entry name" value="Acyl-CoA N-acyltransferases (Nat)"/>
    <property type="match status" value="1"/>
</dbReference>
<dbReference type="GO" id="GO:0016747">
    <property type="term" value="F:acyltransferase activity, transferring groups other than amino-acyl groups"/>
    <property type="evidence" value="ECO:0007669"/>
    <property type="project" value="InterPro"/>
</dbReference>
<accession>A0A1Z3LWV5</accession>
<feature type="domain" description="N-acetyltransferase" evidence="1">
    <location>
        <begin position="13"/>
        <end position="178"/>
    </location>
</feature>
<proteinExistence type="predicted"/>
<dbReference type="InterPro" id="IPR000182">
    <property type="entry name" value="GNAT_dom"/>
</dbReference>
<protein>
    <submittedName>
        <fullName evidence="2">GNAT family N-acetyltransferase</fullName>
    </submittedName>
</protein>
<reference evidence="2 3" key="1">
    <citation type="submission" date="2017-06" db="EMBL/GenBank/DDBJ databases">
        <title>Biodegradation of gentamicin by bacterial consortia AMQD4 in synthetic medium and raw gentamicin sewage.</title>
        <authorList>
            <person name="Chang H."/>
            <person name="Feng Y."/>
            <person name="Li Z."/>
            <person name="Xue J."/>
            <person name="Cheng D."/>
        </authorList>
    </citation>
    <scope>NUCLEOTIDE SEQUENCE [LARGE SCALE GENOMIC DNA]</scope>
    <source>
        <strain evidence="2 3">BZC3</strain>
    </source>
</reference>
<gene>
    <name evidence="2" type="ORF">CD943_07135</name>
</gene>
<dbReference type="InterPro" id="IPR016181">
    <property type="entry name" value="Acyl_CoA_acyltransferase"/>
</dbReference>
<keyword evidence="2" id="KW-0808">Transferase</keyword>
<dbReference type="PANTHER" id="PTHR43792">
    <property type="entry name" value="GNAT FAMILY, PUTATIVE (AFU_ORTHOLOGUE AFUA_3G00765)-RELATED-RELATED"/>
    <property type="match status" value="1"/>
</dbReference>
<reference evidence="2 3" key="2">
    <citation type="submission" date="2017-06" db="EMBL/GenBank/DDBJ databases">
        <authorList>
            <person name="Kim H.J."/>
            <person name="Triplett B.A."/>
        </authorList>
    </citation>
    <scope>NUCLEOTIDE SEQUENCE [LARGE SCALE GENOMIC DNA]</scope>
    <source>
        <strain evidence="2 3">BZC3</strain>
    </source>
</reference>
<evidence type="ECO:0000313" key="3">
    <source>
        <dbReference type="Proteomes" id="UP000197024"/>
    </source>
</evidence>
<dbReference type="PANTHER" id="PTHR43792:SF1">
    <property type="entry name" value="N-ACETYLTRANSFERASE DOMAIN-CONTAINING PROTEIN"/>
    <property type="match status" value="1"/>
</dbReference>
<evidence type="ECO:0000259" key="1">
    <source>
        <dbReference type="PROSITE" id="PS51186"/>
    </source>
</evidence>
<dbReference type="RefSeq" id="WP_088410589.1">
    <property type="nucleotide sequence ID" value="NZ_CP021995.1"/>
</dbReference>
<dbReference type="EMBL" id="CP021995">
    <property type="protein sequence ID" value="ASD26684.1"/>
    <property type="molecule type" value="Genomic_DNA"/>
</dbReference>
<organism evidence="2 3">
    <name type="scientific">Brevundimonas diminuta</name>
    <name type="common">Pseudomonas diminuta</name>
    <dbReference type="NCBI Taxonomy" id="293"/>
    <lineage>
        <taxon>Bacteria</taxon>
        <taxon>Pseudomonadati</taxon>
        <taxon>Pseudomonadota</taxon>
        <taxon>Alphaproteobacteria</taxon>
        <taxon>Caulobacterales</taxon>
        <taxon>Caulobacteraceae</taxon>
        <taxon>Brevundimonas</taxon>
    </lineage>
</organism>
<name>A0A1Z3LWV5_BREDI</name>
<sequence length="188" mass="21035">MSLPALPIETERLSLRAFRPDDFDAYYAYHALPEVYRYLYAAPPSAEEARKTLQTANAFTEDGDVSRLAVTRRADGALLGELFLRLASKAALQAEIGYIFNPTFAGQGYAAEAVRALVGVCFSSLGLHRLYARLDTDNQSSIGLVERLRFRREAHLIQNDRFNGVWGDEFIYAVLAAEWAANAEPRRN</sequence>